<name>A0A9N9DKI3_9GLOM</name>
<protein>
    <submittedName>
        <fullName evidence="1">14515_t:CDS:1</fullName>
    </submittedName>
</protein>
<accession>A0A9N9DKI3</accession>
<dbReference type="AlphaFoldDB" id="A0A9N9DKI3"/>
<organism evidence="1 2">
    <name type="scientific">Dentiscutata erythropus</name>
    <dbReference type="NCBI Taxonomy" id="1348616"/>
    <lineage>
        <taxon>Eukaryota</taxon>
        <taxon>Fungi</taxon>
        <taxon>Fungi incertae sedis</taxon>
        <taxon>Mucoromycota</taxon>
        <taxon>Glomeromycotina</taxon>
        <taxon>Glomeromycetes</taxon>
        <taxon>Diversisporales</taxon>
        <taxon>Gigasporaceae</taxon>
        <taxon>Dentiscutata</taxon>
    </lineage>
</organism>
<gene>
    <name evidence="1" type="ORF">DERYTH_LOCUS9558</name>
</gene>
<proteinExistence type="predicted"/>
<dbReference type="Proteomes" id="UP000789405">
    <property type="component" value="Unassembled WGS sequence"/>
</dbReference>
<keyword evidence="2" id="KW-1185">Reference proteome</keyword>
<reference evidence="1" key="1">
    <citation type="submission" date="2021-06" db="EMBL/GenBank/DDBJ databases">
        <authorList>
            <person name="Kallberg Y."/>
            <person name="Tangrot J."/>
            <person name="Rosling A."/>
        </authorList>
    </citation>
    <scope>NUCLEOTIDE SEQUENCE</scope>
    <source>
        <strain evidence="1">MA453B</strain>
    </source>
</reference>
<dbReference type="EMBL" id="CAJVPY010005264">
    <property type="protein sequence ID" value="CAG8639128.1"/>
    <property type="molecule type" value="Genomic_DNA"/>
</dbReference>
<sequence>MKYDNFNQDDTCSQVLKSDYVGLLEHQRNKIHPKEYHLEPLITSL</sequence>
<comment type="caution">
    <text evidence="1">The sequence shown here is derived from an EMBL/GenBank/DDBJ whole genome shotgun (WGS) entry which is preliminary data.</text>
</comment>
<evidence type="ECO:0000313" key="2">
    <source>
        <dbReference type="Proteomes" id="UP000789405"/>
    </source>
</evidence>
<evidence type="ECO:0000313" key="1">
    <source>
        <dbReference type="EMBL" id="CAG8639128.1"/>
    </source>
</evidence>